<evidence type="ECO:0000313" key="2">
    <source>
        <dbReference type="EMBL" id="GGD77299.1"/>
    </source>
</evidence>
<sequence length="120" mass="13494">MQKLIMSLMVGGALMMAGCASDPESKYASIEHLSDTERNQALKECFKSDVPKDERQDCLARYAPAEVGYRCERRQVTGTRFGERVCTTQRQRDDERQRAKETMHRVSANGAHLKGPEGGE</sequence>
<dbReference type="PROSITE" id="PS51257">
    <property type="entry name" value="PROKAR_LIPOPROTEIN"/>
    <property type="match status" value="1"/>
</dbReference>
<evidence type="ECO:0000256" key="1">
    <source>
        <dbReference type="SAM" id="MobiDB-lite"/>
    </source>
</evidence>
<organism evidence="2 3">
    <name type="scientific">Lacimicrobium alkaliphilum</name>
    <dbReference type="NCBI Taxonomy" id="1526571"/>
    <lineage>
        <taxon>Bacteria</taxon>
        <taxon>Pseudomonadati</taxon>
        <taxon>Pseudomonadota</taxon>
        <taxon>Gammaproteobacteria</taxon>
        <taxon>Alteromonadales</taxon>
        <taxon>Alteromonadaceae</taxon>
        <taxon>Lacimicrobium</taxon>
    </lineage>
</organism>
<proteinExistence type="predicted"/>
<evidence type="ECO:0008006" key="4">
    <source>
        <dbReference type="Google" id="ProtNLM"/>
    </source>
</evidence>
<name>A0ABQ1RQV0_9ALTE</name>
<gene>
    <name evidence="2" type="ORF">GCM10011357_35470</name>
</gene>
<evidence type="ECO:0000313" key="3">
    <source>
        <dbReference type="Proteomes" id="UP000614272"/>
    </source>
</evidence>
<protein>
    <recommendedName>
        <fullName evidence="4">Lipoprotein</fullName>
    </recommendedName>
</protein>
<accession>A0ABQ1RQV0</accession>
<feature type="compositionally biased region" description="Basic and acidic residues" evidence="1">
    <location>
        <begin position="90"/>
        <end position="104"/>
    </location>
</feature>
<dbReference type="EMBL" id="BMGJ01000019">
    <property type="protein sequence ID" value="GGD77299.1"/>
    <property type="molecule type" value="Genomic_DNA"/>
</dbReference>
<keyword evidence="3" id="KW-1185">Reference proteome</keyword>
<dbReference type="RefSeq" id="WP_099036126.1">
    <property type="nucleotide sequence ID" value="NZ_BMGJ01000019.1"/>
</dbReference>
<comment type="caution">
    <text evidence="2">The sequence shown here is derived from an EMBL/GenBank/DDBJ whole genome shotgun (WGS) entry which is preliminary data.</text>
</comment>
<feature type="region of interest" description="Disordered" evidence="1">
    <location>
        <begin position="88"/>
        <end position="120"/>
    </location>
</feature>
<dbReference type="Proteomes" id="UP000614272">
    <property type="component" value="Unassembled WGS sequence"/>
</dbReference>
<reference evidence="3" key="1">
    <citation type="journal article" date="2019" name="Int. J. Syst. Evol. Microbiol.">
        <title>The Global Catalogue of Microorganisms (GCM) 10K type strain sequencing project: providing services to taxonomists for standard genome sequencing and annotation.</title>
        <authorList>
            <consortium name="The Broad Institute Genomics Platform"/>
            <consortium name="The Broad Institute Genome Sequencing Center for Infectious Disease"/>
            <person name="Wu L."/>
            <person name="Ma J."/>
        </authorList>
    </citation>
    <scope>NUCLEOTIDE SEQUENCE [LARGE SCALE GENOMIC DNA]</scope>
    <source>
        <strain evidence="3">CGMCC 1.12923</strain>
    </source>
</reference>